<protein>
    <recommendedName>
        <fullName evidence="2">histidine kinase</fullName>
        <ecNumber evidence="2">2.7.13.3</ecNumber>
    </recommendedName>
</protein>
<keyword evidence="6 12" id="KW-0418">Kinase</keyword>
<dbReference type="Pfam" id="PF07730">
    <property type="entry name" value="HisKA_3"/>
    <property type="match status" value="1"/>
</dbReference>
<evidence type="ECO:0000313" key="12">
    <source>
        <dbReference type="EMBL" id="QHN35915.1"/>
    </source>
</evidence>
<evidence type="ECO:0000256" key="6">
    <source>
        <dbReference type="ARBA" id="ARBA00022777"/>
    </source>
</evidence>
<comment type="catalytic activity">
    <reaction evidence="1">
        <text>ATP + protein L-histidine = ADP + protein N-phospho-L-histidine.</text>
        <dbReference type="EC" id="2.7.13.3"/>
    </reaction>
</comment>
<reference evidence="12" key="1">
    <citation type="journal article" date="2021" name="Nat. Microbiol.">
        <title>Cocultivation of an ultrasmall environmental parasitic bacterium with lytic ability against bacteria associated with wastewater foams.</title>
        <authorList>
            <person name="Batinovic S."/>
            <person name="Rose J.J.A."/>
            <person name="Ratcliffe J."/>
            <person name="Seviour R.J."/>
            <person name="Petrovski S."/>
        </authorList>
    </citation>
    <scope>NUCLEOTIDE SEQUENCE</scope>
    <source>
        <strain evidence="12">CON9</strain>
    </source>
</reference>
<feature type="transmembrane region" description="Helical" evidence="9">
    <location>
        <begin position="89"/>
        <end position="107"/>
    </location>
</feature>
<feature type="domain" description="Histidine kinase/HSP90-like ATPase" evidence="10">
    <location>
        <begin position="320"/>
        <end position="407"/>
    </location>
</feature>
<dbReference type="Gene3D" id="1.20.5.1930">
    <property type="match status" value="1"/>
</dbReference>
<feature type="domain" description="Signal transduction histidine kinase subgroup 3 dimerisation and phosphoacceptor" evidence="11">
    <location>
        <begin position="205"/>
        <end position="268"/>
    </location>
</feature>
<dbReference type="RefSeq" id="WP_213244162.1">
    <property type="nucleotide sequence ID" value="NZ_CP045806.1"/>
</dbReference>
<keyword evidence="5" id="KW-0547">Nucleotide-binding</keyword>
<keyword evidence="9" id="KW-1133">Transmembrane helix</keyword>
<evidence type="ECO:0000256" key="2">
    <source>
        <dbReference type="ARBA" id="ARBA00012438"/>
    </source>
</evidence>
<dbReference type="PANTHER" id="PTHR24421">
    <property type="entry name" value="NITRATE/NITRITE SENSOR PROTEIN NARX-RELATED"/>
    <property type="match status" value="1"/>
</dbReference>
<dbReference type="EMBL" id="CP045809">
    <property type="protein sequence ID" value="QHN35915.1"/>
    <property type="molecule type" value="Genomic_DNA"/>
</dbReference>
<gene>
    <name evidence="12" type="ORF">GII31_14590</name>
</gene>
<keyword evidence="9" id="KW-0472">Membrane</keyword>
<keyword evidence="4" id="KW-0808">Transferase</keyword>
<dbReference type="InterPro" id="IPR003594">
    <property type="entry name" value="HATPase_dom"/>
</dbReference>
<dbReference type="CDD" id="cd16917">
    <property type="entry name" value="HATPase_UhpB-NarQ-NarX-like"/>
    <property type="match status" value="1"/>
</dbReference>
<keyword evidence="7" id="KW-0067">ATP-binding</keyword>
<name>A0ABX6IKT3_9ACTN</name>
<dbReference type="Proteomes" id="UP001059836">
    <property type="component" value="Chromosome"/>
</dbReference>
<evidence type="ECO:0000256" key="4">
    <source>
        <dbReference type="ARBA" id="ARBA00022679"/>
    </source>
</evidence>
<keyword evidence="8" id="KW-0902">Two-component regulatory system</keyword>
<dbReference type="Pfam" id="PF02518">
    <property type="entry name" value="HATPase_c"/>
    <property type="match status" value="1"/>
</dbReference>
<dbReference type="PANTHER" id="PTHR24421:SF10">
    <property type="entry name" value="NITRATE_NITRITE SENSOR PROTEIN NARQ"/>
    <property type="match status" value="1"/>
</dbReference>
<feature type="transmembrane region" description="Helical" evidence="9">
    <location>
        <begin position="113"/>
        <end position="132"/>
    </location>
</feature>
<feature type="transmembrane region" description="Helical" evidence="9">
    <location>
        <begin position="162"/>
        <end position="180"/>
    </location>
</feature>
<dbReference type="InterPro" id="IPR050482">
    <property type="entry name" value="Sensor_HK_TwoCompSys"/>
</dbReference>
<accession>A0ABX6IKT3</accession>
<feature type="transmembrane region" description="Helical" evidence="9">
    <location>
        <begin position="139"/>
        <end position="156"/>
    </location>
</feature>
<evidence type="ECO:0000256" key="9">
    <source>
        <dbReference type="SAM" id="Phobius"/>
    </source>
</evidence>
<keyword evidence="13" id="KW-1185">Reference proteome</keyword>
<organism evidence="12 13">
    <name type="scientific">Gordonia pseudamarae</name>
    <dbReference type="NCBI Taxonomy" id="2831662"/>
    <lineage>
        <taxon>Bacteria</taxon>
        <taxon>Bacillati</taxon>
        <taxon>Actinomycetota</taxon>
        <taxon>Actinomycetes</taxon>
        <taxon>Mycobacteriales</taxon>
        <taxon>Gordoniaceae</taxon>
        <taxon>Gordonia</taxon>
    </lineage>
</organism>
<dbReference type="InterPro" id="IPR011712">
    <property type="entry name" value="Sig_transdc_His_kin_sub3_dim/P"/>
</dbReference>
<evidence type="ECO:0000256" key="1">
    <source>
        <dbReference type="ARBA" id="ARBA00000085"/>
    </source>
</evidence>
<evidence type="ECO:0000256" key="8">
    <source>
        <dbReference type="ARBA" id="ARBA00023012"/>
    </source>
</evidence>
<feature type="transmembrane region" description="Helical" evidence="9">
    <location>
        <begin position="39"/>
        <end position="58"/>
    </location>
</feature>
<proteinExistence type="predicted"/>
<evidence type="ECO:0000256" key="3">
    <source>
        <dbReference type="ARBA" id="ARBA00022553"/>
    </source>
</evidence>
<evidence type="ECO:0000313" key="13">
    <source>
        <dbReference type="Proteomes" id="UP001059836"/>
    </source>
</evidence>
<dbReference type="SUPFAM" id="SSF55874">
    <property type="entry name" value="ATPase domain of HSP90 chaperone/DNA topoisomerase II/histidine kinase"/>
    <property type="match status" value="1"/>
</dbReference>
<dbReference type="Gene3D" id="3.30.565.10">
    <property type="entry name" value="Histidine kinase-like ATPase, C-terminal domain"/>
    <property type="match status" value="1"/>
</dbReference>
<dbReference type="InterPro" id="IPR036890">
    <property type="entry name" value="HATPase_C_sf"/>
</dbReference>
<evidence type="ECO:0000259" key="10">
    <source>
        <dbReference type="Pfam" id="PF02518"/>
    </source>
</evidence>
<keyword evidence="9" id="KW-0812">Transmembrane</keyword>
<dbReference type="EC" id="2.7.13.3" evidence="2"/>
<evidence type="ECO:0000256" key="5">
    <source>
        <dbReference type="ARBA" id="ARBA00022741"/>
    </source>
</evidence>
<feature type="transmembrane region" description="Helical" evidence="9">
    <location>
        <begin position="64"/>
        <end position="82"/>
    </location>
</feature>
<evidence type="ECO:0000256" key="7">
    <source>
        <dbReference type="ARBA" id="ARBA00022840"/>
    </source>
</evidence>
<evidence type="ECO:0000259" key="11">
    <source>
        <dbReference type="Pfam" id="PF07730"/>
    </source>
</evidence>
<sequence length="418" mass="44506">MQGKFVDGIRSVGTVLVREVADHPAMTDPAVRRYFSSKVNWLFLMVALIMYAVAWPTLTLTHDLPAYWLPIVSAFAALPIALSWSAPSVGWAVSVLSAYLVALLVPVDPGWNWEIQVVHIIELLVLTFFVFARGPLRSLPLVWICTVVIFVLVAPAEARVGWAVGLTFLAVVTALVRGLLRVSTQLRASTEETELAESRKVVLEERARIARDLHDVVAHRMSVVVVMAQTARYRLDDVGDDAVAEFDAIADAARASLDEVRQMLGVLRLDDGSGSYLAAPNPGLGDIAELVAQTGRTGVDVLLDDTADRETVGDASALVIYRIVQESLANATRHAPGAAISVRLSPARGEATDVVITNGPARGEPLRLAGAGTGLAGMAERARIVGGSVSAGERDGGGFEVRAQIPDGPWAATGVAGR</sequence>
<keyword evidence="3" id="KW-0597">Phosphoprotein</keyword>
<dbReference type="GO" id="GO:0016301">
    <property type="term" value="F:kinase activity"/>
    <property type="evidence" value="ECO:0007669"/>
    <property type="project" value="UniProtKB-KW"/>
</dbReference>